<reference evidence="2" key="1">
    <citation type="journal article" date="2023" name="Plant J.">
        <title>Genome sequences and population genomics provide insights into the demographic history, inbreeding, and mutation load of two 'living fossil' tree species of Dipteronia.</title>
        <authorList>
            <person name="Feng Y."/>
            <person name="Comes H.P."/>
            <person name="Chen J."/>
            <person name="Zhu S."/>
            <person name="Lu R."/>
            <person name="Zhang X."/>
            <person name="Li P."/>
            <person name="Qiu J."/>
            <person name="Olsen K.M."/>
            <person name="Qiu Y."/>
        </authorList>
    </citation>
    <scope>NUCLEOTIDE SEQUENCE</scope>
    <source>
        <strain evidence="2">KIB01</strain>
    </source>
</reference>
<feature type="compositionally biased region" description="Basic and acidic residues" evidence="1">
    <location>
        <begin position="363"/>
        <end position="379"/>
    </location>
</feature>
<evidence type="ECO:0000256" key="1">
    <source>
        <dbReference type="SAM" id="MobiDB-lite"/>
    </source>
</evidence>
<evidence type="ECO:0008006" key="4">
    <source>
        <dbReference type="Google" id="ProtNLM"/>
    </source>
</evidence>
<protein>
    <recommendedName>
        <fullName evidence="4">Inactive rhomboid protein</fullName>
    </recommendedName>
</protein>
<evidence type="ECO:0000313" key="2">
    <source>
        <dbReference type="EMBL" id="KAK2641283.1"/>
    </source>
</evidence>
<keyword evidence="3" id="KW-1185">Reference proteome</keyword>
<organism evidence="2 3">
    <name type="scientific">Dipteronia dyeriana</name>
    <dbReference type="NCBI Taxonomy" id="168575"/>
    <lineage>
        <taxon>Eukaryota</taxon>
        <taxon>Viridiplantae</taxon>
        <taxon>Streptophyta</taxon>
        <taxon>Embryophyta</taxon>
        <taxon>Tracheophyta</taxon>
        <taxon>Spermatophyta</taxon>
        <taxon>Magnoliopsida</taxon>
        <taxon>eudicotyledons</taxon>
        <taxon>Gunneridae</taxon>
        <taxon>Pentapetalae</taxon>
        <taxon>rosids</taxon>
        <taxon>malvids</taxon>
        <taxon>Sapindales</taxon>
        <taxon>Sapindaceae</taxon>
        <taxon>Hippocastanoideae</taxon>
        <taxon>Acereae</taxon>
        <taxon>Dipteronia</taxon>
    </lineage>
</organism>
<name>A0AAD9WSW0_9ROSI</name>
<gene>
    <name evidence="2" type="ORF">Ddye_023046</name>
</gene>
<feature type="compositionally biased region" description="Polar residues" evidence="1">
    <location>
        <begin position="424"/>
        <end position="439"/>
    </location>
</feature>
<dbReference type="PANTHER" id="PTHR35507">
    <property type="entry name" value="OS09G0488600 PROTEIN"/>
    <property type="match status" value="1"/>
</dbReference>
<proteinExistence type="predicted"/>
<sequence length="467" mass="51759">MDEDDQDLAFCSPYPPFMVSLAPFSLSTPSSSTRRLSGHFSPPTHLVSSSGRRLAWVSLQGRLVNAEQASSARAIKGGLRREEAAAWELFTPIQRFLIVAVIGVAVAESKKNRVISQLKKSVEYRDQVLLSMQQKLDDLCEQLYFVKDQPGIKADESSNGKAESLIDESFGQDKINFVDCGCWLCDQHHELNELAGGHSVMKTSGGDVMLQDKMNHAIETEQEERRMSDLSDWGSSVTSTAEIQSFAAEQDFFNLRKECEEKDATIKELTTFIQSSNVTGSKRVSELEEIIGRKNMIITRLKKDMVVLEQKVVQLTRLQRPSSSASASASASASKCWQLPVMADNLLYNMDSTTSPSSSDSDSPPKNRPEAPVAKHRDSLLQNGDFASTSNQKSAPPKVSSSFVKPTDRHTKSRSASPLKERSMNQNSGTLSSLRQKQLSARGDLKKSRRRTQSTTSKDAAQQKRWV</sequence>
<dbReference type="AlphaFoldDB" id="A0AAD9WSW0"/>
<accession>A0AAD9WSW0</accession>
<feature type="compositionally biased region" description="Low complexity" evidence="1">
    <location>
        <begin position="351"/>
        <end position="362"/>
    </location>
</feature>
<dbReference type="Proteomes" id="UP001280121">
    <property type="component" value="Unassembled WGS sequence"/>
</dbReference>
<evidence type="ECO:0000313" key="3">
    <source>
        <dbReference type="Proteomes" id="UP001280121"/>
    </source>
</evidence>
<dbReference type="PANTHER" id="PTHR35507:SF1">
    <property type="entry name" value="TMF_TATA_BD DOMAIN-CONTAINING PROTEIN"/>
    <property type="match status" value="1"/>
</dbReference>
<feature type="region of interest" description="Disordered" evidence="1">
    <location>
        <begin position="349"/>
        <end position="467"/>
    </location>
</feature>
<dbReference type="EMBL" id="JANJYI010000007">
    <property type="protein sequence ID" value="KAK2641283.1"/>
    <property type="molecule type" value="Genomic_DNA"/>
</dbReference>
<comment type="caution">
    <text evidence="2">The sequence shown here is derived from an EMBL/GenBank/DDBJ whole genome shotgun (WGS) entry which is preliminary data.</text>
</comment>
<feature type="compositionally biased region" description="Polar residues" evidence="1">
    <location>
        <begin position="380"/>
        <end position="404"/>
    </location>
</feature>